<organism evidence="9 10">
    <name type="scientific">Jatrophihabitans telluris</name>
    <dbReference type="NCBI Taxonomy" id="2038343"/>
    <lineage>
        <taxon>Bacteria</taxon>
        <taxon>Bacillati</taxon>
        <taxon>Actinomycetota</taxon>
        <taxon>Actinomycetes</taxon>
        <taxon>Jatrophihabitantales</taxon>
        <taxon>Jatrophihabitantaceae</taxon>
        <taxon>Jatrophihabitans</taxon>
    </lineage>
</organism>
<keyword evidence="10" id="KW-1185">Reference proteome</keyword>
<reference evidence="9" key="2">
    <citation type="submission" date="2022-05" db="EMBL/GenBank/DDBJ databases">
        <authorList>
            <person name="Kim J.-S."/>
            <person name="Lee K."/>
            <person name="Suh M."/>
            <person name="Eom M."/>
            <person name="Kim J.-S."/>
            <person name="Kim D.-S."/>
            <person name="Ko S.-H."/>
            <person name="Shin Y."/>
            <person name="Lee J.-S."/>
        </authorList>
    </citation>
    <scope>NUCLEOTIDE SEQUENCE</scope>
    <source>
        <strain evidence="9">N237</strain>
    </source>
</reference>
<dbReference type="InterPro" id="IPR035906">
    <property type="entry name" value="MetI-like_sf"/>
</dbReference>
<dbReference type="InterPro" id="IPR051393">
    <property type="entry name" value="ABC_transporter_permease"/>
</dbReference>
<evidence type="ECO:0000256" key="5">
    <source>
        <dbReference type="ARBA" id="ARBA00022989"/>
    </source>
</evidence>
<evidence type="ECO:0000256" key="7">
    <source>
        <dbReference type="RuleBase" id="RU363032"/>
    </source>
</evidence>
<evidence type="ECO:0000313" key="10">
    <source>
        <dbReference type="Proteomes" id="UP001056336"/>
    </source>
</evidence>
<feature type="domain" description="ABC transmembrane type-1" evidence="8">
    <location>
        <begin position="90"/>
        <end position="312"/>
    </location>
</feature>
<proteinExistence type="inferred from homology"/>
<protein>
    <submittedName>
        <fullName evidence="9">Sugar ABC transporter permease</fullName>
    </submittedName>
</protein>
<evidence type="ECO:0000256" key="1">
    <source>
        <dbReference type="ARBA" id="ARBA00004651"/>
    </source>
</evidence>
<gene>
    <name evidence="9" type="ORF">M6D93_03440</name>
</gene>
<feature type="transmembrane region" description="Helical" evidence="7">
    <location>
        <begin position="220"/>
        <end position="244"/>
    </location>
</feature>
<feature type="transmembrane region" description="Helical" evidence="7">
    <location>
        <begin position="25"/>
        <end position="50"/>
    </location>
</feature>
<name>A0ABY4R0R9_9ACTN</name>
<dbReference type="Gene3D" id="1.10.3720.10">
    <property type="entry name" value="MetI-like"/>
    <property type="match status" value="1"/>
</dbReference>
<keyword evidence="5 7" id="KW-1133">Transmembrane helix</keyword>
<comment type="subcellular location">
    <subcellularLocation>
        <location evidence="1 7">Cell membrane</location>
        <topology evidence="1 7">Multi-pass membrane protein</topology>
    </subcellularLocation>
</comment>
<evidence type="ECO:0000256" key="6">
    <source>
        <dbReference type="ARBA" id="ARBA00023136"/>
    </source>
</evidence>
<keyword evidence="6 7" id="KW-0472">Membrane</keyword>
<keyword evidence="2 7" id="KW-0813">Transport</keyword>
<dbReference type="InterPro" id="IPR000515">
    <property type="entry name" value="MetI-like"/>
</dbReference>
<feature type="transmembrane region" description="Helical" evidence="7">
    <location>
        <begin position="293"/>
        <end position="313"/>
    </location>
</feature>
<dbReference type="EMBL" id="CP097332">
    <property type="protein sequence ID" value="UQX89062.1"/>
    <property type="molecule type" value="Genomic_DNA"/>
</dbReference>
<reference evidence="9" key="1">
    <citation type="journal article" date="2018" name="Int. J. Syst. Evol. Microbiol.">
        <title>Jatrophihabitans telluris sp. nov., isolated from sediment soil of lava forest wetlands and the emended description of the genus Jatrophihabitans.</title>
        <authorList>
            <person name="Lee K.C."/>
            <person name="Suh M.K."/>
            <person name="Eom M.K."/>
            <person name="Kim K.K."/>
            <person name="Kim J.S."/>
            <person name="Kim D.S."/>
            <person name="Ko S.H."/>
            <person name="Shin Y.K."/>
            <person name="Lee J.S."/>
        </authorList>
    </citation>
    <scope>NUCLEOTIDE SEQUENCE</scope>
    <source>
        <strain evidence="9">N237</strain>
    </source>
</reference>
<dbReference type="RefSeq" id="WP_249772958.1">
    <property type="nucleotide sequence ID" value="NZ_CP097332.1"/>
</dbReference>
<accession>A0ABY4R0R9</accession>
<dbReference type="SUPFAM" id="SSF160964">
    <property type="entry name" value="MalF N-terminal region-like"/>
    <property type="match status" value="1"/>
</dbReference>
<evidence type="ECO:0000256" key="2">
    <source>
        <dbReference type="ARBA" id="ARBA00022448"/>
    </source>
</evidence>
<comment type="similarity">
    <text evidence="7">Belongs to the binding-protein-dependent transport system permease family.</text>
</comment>
<evidence type="ECO:0000259" key="8">
    <source>
        <dbReference type="PROSITE" id="PS50928"/>
    </source>
</evidence>
<dbReference type="Pfam" id="PF00528">
    <property type="entry name" value="BPD_transp_1"/>
    <property type="match status" value="1"/>
</dbReference>
<dbReference type="PANTHER" id="PTHR30193">
    <property type="entry name" value="ABC TRANSPORTER PERMEASE PROTEIN"/>
    <property type="match status" value="1"/>
</dbReference>
<feature type="transmembrane region" description="Helical" evidence="7">
    <location>
        <begin position="128"/>
        <end position="148"/>
    </location>
</feature>
<sequence>MLAGPARSVKGAEARRSRRRRPDRARWWVVLGFLSPFLIGLAVFVVYPVLATLYYSFTDYQAGSYQPVNWVGLRNYRTMFADTQVFWVAVRNTVWMVLIMVPIQTVWAIFVAWILTRIRRGALVYRTIYFLPAMVPIVATALSFIVMLNPVGPLNHLLSDVGITGPGWFSDAAWSKPSLVLMALWTVGNTMILFLAGMLDVPKSLYEAAEIDGAGAWKQFLHVTLPGISPIVFFSLLTGMIYTFQYFTEAFVASGSANPILSSNESIGYPQDSLLFYTTEIYRQGFQYFRTGYASAMAWLLFLVIFAFTLVFIRGSRRWVYYGGAR</sequence>
<dbReference type="CDD" id="cd06261">
    <property type="entry name" value="TM_PBP2"/>
    <property type="match status" value="1"/>
</dbReference>
<evidence type="ECO:0000313" key="9">
    <source>
        <dbReference type="EMBL" id="UQX89062.1"/>
    </source>
</evidence>
<keyword evidence="4 7" id="KW-0812">Transmembrane</keyword>
<keyword evidence="3" id="KW-1003">Cell membrane</keyword>
<dbReference type="SUPFAM" id="SSF161098">
    <property type="entry name" value="MetI-like"/>
    <property type="match status" value="1"/>
</dbReference>
<evidence type="ECO:0000256" key="4">
    <source>
        <dbReference type="ARBA" id="ARBA00022692"/>
    </source>
</evidence>
<evidence type="ECO:0000256" key="3">
    <source>
        <dbReference type="ARBA" id="ARBA00022475"/>
    </source>
</evidence>
<dbReference type="Proteomes" id="UP001056336">
    <property type="component" value="Chromosome"/>
</dbReference>
<dbReference type="PROSITE" id="PS50928">
    <property type="entry name" value="ABC_TM1"/>
    <property type="match status" value="1"/>
</dbReference>
<feature type="transmembrane region" description="Helical" evidence="7">
    <location>
        <begin position="179"/>
        <end position="199"/>
    </location>
</feature>
<feature type="transmembrane region" description="Helical" evidence="7">
    <location>
        <begin position="94"/>
        <end position="116"/>
    </location>
</feature>
<dbReference type="PANTHER" id="PTHR30193:SF1">
    <property type="entry name" value="ABC TRANSPORTER PERMEASE PROTEIN YESP-RELATED"/>
    <property type="match status" value="1"/>
</dbReference>